<organism evidence="4 5">
    <name type="scientific">Fusarium fujikuroi</name>
    <name type="common">Bakanae and foot rot disease fungus</name>
    <name type="synonym">Gibberella fujikuroi</name>
    <dbReference type="NCBI Taxonomy" id="5127"/>
    <lineage>
        <taxon>Eukaryota</taxon>
        <taxon>Fungi</taxon>
        <taxon>Dikarya</taxon>
        <taxon>Ascomycota</taxon>
        <taxon>Pezizomycotina</taxon>
        <taxon>Sordariomycetes</taxon>
        <taxon>Hypocreomycetidae</taxon>
        <taxon>Hypocreales</taxon>
        <taxon>Nectriaceae</taxon>
        <taxon>Fusarium</taxon>
        <taxon>Fusarium fujikuroi species complex</taxon>
    </lineage>
</organism>
<dbReference type="GO" id="GO:0016836">
    <property type="term" value="F:hydro-lyase activity"/>
    <property type="evidence" value="ECO:0007669"/>
    <property type="project" value="UniProtKB-ARBA"/>
</dbReference>
<dbReference type="SUPFAM" id="SSF52096">
    <property type="entry name" value="ClpP/crotonase"/>
    <property type="match status" value="1"/>
</dbReference>
<dbReference type="Proteomes" id="UP000760494">
    <property type="component" value="Unassembled WGS sequence"/>
</dbReference>
<evidence type="ECO:0000256" key="1">
    <source>
        <dbReference type="ARBA" id="ARBA00005254"/>
    </source>
</evidence>
<dbReference type="Pfam" id="PF00378">
    <property type="entry name" value="ECH_1"/>
    <property type="match status" value="1"/>
</dbReference>
<dbReference type="EMBL" id="CABFJX010000013">
    <property type="protein sequence ID" value="VTT57918.1"/>
    <property type="molecule type" value="Genomic_DNA"/>
</dbReference>
<dbReference type="GO" id="GO:0005739">
    <property type="term" value="C:mitochondrion"/>
    <property type="evidence" value="ECO:0007669"/>
    <property type="project" value="TreeGrafter"/>
</dbReference>
<sequence length="281" mass="30080">MEEQLVLASTPADGVRVLALNRPSKRNALSQELITVFLEQLNTASSDDGVRVIVITGSSSFFCGNVPCPTHTHNHMYSVPMAGADIGEISRLDAEDARGCRYLADLCSGMQAVRKPLIAAVEGMALGGGFELALMCDLIFSADGSRFGLPEVKIGLIPGAGGTQRLTNAVGKYKAFPFPPNLMILLGQPISAEEARSVGLVAQLYESGKVLEHVVKDHASTLAALSPTALGLAKEAICRSDDLGADHEFERSLYYFAFGTGDKREGVKAFLEKRKPEWGPR</sequence>
<evidence type="ECO:0000256" key="3">
    <source>
        <dbReference type="RuleBase" id="RU003707"/>
    </source>
</evidence>
<evidence type="ECO:0008006" key="6">
    <source>
        <dbReference type="Google" id="ProtNLM"/>
    </source>
</evidence>
<evidence type="ECO:0000256" key="2">
    <source>
        <dbReference type="ARBA" id="ARBA00023239"/>
    </source>
</evidence>
<gene>
    <name evidence="4" type="ORF">C2S_3551</name>
</gene>
<accession>A0A9Q9RBF8</accession>
<evidence type="ECO:0000313" key="5">
    <source>
        <dbReference type="Proteomes" id="UP000760494"/>
    </source>
</evidence>
<keyword evidence="2" id="KW-0456">Lyase</keyword>
<dbReference type="Gene3D" id="1.10.12.10">
    <property type="entry name" value="Lyase 2-enoyl-coa Hydratase, Chain A, domain 2"/>
    <property type="match status" value="1"/>
</dbReference>
<dbReference type="GO" id="GO:0006635">
    <property type="term" value="P:fatty acid beta-oxidation"/>
    <property type="evidence" value="ECO:0007669"/>
    <property type="project" value="TreeGrafter"/>
</dbReference>
<protein>
    <recommendedName>
        <fullName evidence="6">Enoyl-CoA hydratase, mitochondrial</fullName>
    </recommendedName>
</protein>
<dbReference type="PANTHER" id="PTHR11941:SF166">
    <property type="entry name" value="ENOYL-COA HYDRATASE_ISOMERASE FAMILY PROTEIN (AFU_ORTHOLOGUE AFUA_8G01210)"/>
    <property type="match status" value="1"/>
</dbReference>
<dbReference type="PANTHER" id="PTHR11941">
    <property type="entry name" value="ENOYL-COA HYDRATASE-RELATED"/>
    <property type="match status" value="1"/>
</dbReference>
<comment type="caution">
    <text evidence="4">The sequence shown here is derived from an EMBL/GenBank/DDBJ whole genome shotgun (WGS) entry which is preliminary data.</text>
</comment>
<dbReference type="InterPro" id="IPR001753">
    <property type="entry name" value="Enoyl-CoA_hydra/iso"/>
</dbReference>
<dbReference type="AlphaFoldDB" id="A0A9Q9RBF8"/>
<dbReference type="InterPro" id="IPR018376">
    <property type="entry name" value="Enoyl-CoA_hyd/isom_CS"/>
</dbReference>
<proteinExistence type="inferred from homology"/>
<dbReference type="InterPro" id="IPR029045">
    <property type="entry name" value="ClpP/crotonase-like_dom_sf"/>
</dbReference>
<name>A0A9Q9RBF8_FUSFU</name>
<dbReference type="PROSITE" id="PS00166">
    <property type="entry name" value="ENOYL_COA_HYDRATASE"/>
    <property type="match status" value="1"/>
</dbReference>
<comment type="similarity">
    <text evidence="1 3">Belongs to the enoyl-CoA hydratase/isomerase family.</text>
</comment>
<dbReference type="InterPro" id="IPR014748">
    <property type="entry name" value="Enoyl-CoA_hydra_C"/>
</dbReference>
<reference evidence="4" key="1">
    <citation type="submission" date="2019-05" db="EMBL/GenBank/DDBJ databases">
        <authorList>
            <person name="Piombo E."/>
        </authorList>
    </citation>
    <scope>NUCLEOTIDE SEQUENCE</scope>
    <source>
        <strain evidence="4">C2S</strain>
    </source>
</reference>
<evidence type="ECO:0000313" key="4">
    <source>
        <dbReference type="EMBL" id="VTT57918.1"/>
    </source>
</evidence>
<dbReference type="CDD" id="cd06558">
    <property type="entry name" value="crotonase-like"/>
    <property type="match status" value="1"/>
</dbReference>
<dbReference type="Gene3D" id="3.90.226.10">
    <property type="entry name" value="2-enoyl-CoA Hydratase, Chain A, domain 1"/>
    <property type="match status" value="1"/>
</dbReference>
<dbReference type="FunFam" id="1.10.12.10:FF:000001">
    <property type="entry name" value="Probable enoyl-CoA hydratase, mitochondrial"/>
    <property type="match status" value="1"/>
</dbReference>